<dbReference type="Pfam" id="PF00561">
    <property type="entry name" value="Abhydrolase_1"/>
    <property type="match status" value="1"/>
</dbReference>
<evidence type="ECO:0000259" key="1">
    <source>
        <dbReference type="Pfam" id="PF00561"/>
    </source>
</evidence>
<dbReference type="SUPFAM" id="SSF53474">
    <property type="entry name" value="alpha/beta-Hydrolases"/>
    <property type="match status" value="1"/>
</dbReference>
<sequence>MKIDVKNMSLFASTGGQAFDPDKPTLVFLHGAAMDHTAWALQSRYFAHHGYNVFALDLPGHGKSDGPLPASIDEMADWVIAFLDAVGVEKAALAGHSMGSLTALSAAGRYPARVSHLVLIGTAFPMMVGEEFLNMAKANDPAAYRMMIDWSHARPSHMGASEVPGLWMIGNALRTVERAGDDTLYKGLSLCANYEGGFEAAAHVTCPALFILGDRDMMTMPRAAQKLIAAIPDAKTVMLTECGHMQMIEKADAVRKAMRDFL</sequence>
<dbReference type="Proteomes" id="UP001161409">
    <property type="component" value="Unassembled WGS sequence"/>
</dbReference>
<dbReference type="PANTHER" id="PTHR43194:SF5">
    <property type="entry name" value="PIMELOYL-[ACYL-CARRIER PROTEIN] METHYL ESTER ESTERASE"/>
    <property type="match status" value="1"/>
</dbReference>
<protein>
    <submittedName>
        <fullName evidence="2">Alpha/beta hydrolase</fullName>
    </submittedName>
</protein>
<dbReference type="RefSeq" id="WP_169560323.1">
    <property type="nucleotide sequence ID" value="NZ_BSNF01000006.1"/>
</dbReference>
<dbReference type="PANTHER" id="PTHR43194">
    <property type="entry name" value="HYDROLASE ALPHA/BETA FOLD FAMILY"/>
    <property type="match status" value="1"/>
</dbReference>
<accession>A0ABQ5U4L4</accession>
<dbReference type="PRINTS" id="PR00111">
    <property type="entry name" value="ABHYDROLASE"/>
</dbReference>
<dbReference type="EMBL" id="BSNF01000006">
    <property type="protein sequence ID" value="GLQ06267.1"/>
    <property type="molecule type" value="Genomic_DNA"/>
</dbReference>
<gene>
    <name evidence="2" type="ORF">GCM10007924_14880</name>
</gene>
<reference evidence="2" key="1">
    <citation type="journal article" date="2014" name="Int. J. Syst. Evol. Microbiol.">
        <title>Complete genome of a new Firmicutes species belonging to the dominant human colonic microbiota ('Ruminococcus bicirculans') reveals two chromosomes and a selective capacity to utilize plant glucans.</title>
        <authorList>
            <consortium name="NISC Comparative Sequencing Program"/>
            <person name="Wegmann U."/>
            <person name="Louis P."/>
            <person name="Goesmann A."/>
            <person name="Henrissat B."/>
            <person name="Duncan S.H."/>
            <person name="Flint H.J."/>
        </authorList>
    </citation>
    <scope>NUCLEOTIDE SEQUENCE</scope>
    <source>
        <strain evidence="2">NBRC 103408</strain>
    </source>
</reference>
<keyword evidence="3" id="KW-1185">Reference proteome</keyword>
<proteinExistence type="predicted"/>
<dbReference type="InterPro" id="IPR050228">
    <property type="entry name" value="Carboxylesterase_BioH"/>
</dbReference>
<name>A0ABQ5U4L4_9PROT</name>
<dbReference type="InterPro" id="IPR000073">
    <property type="entry name" value="AB_hydrolase_1"/>
</dbReference>
<feature type="domain" description="AB hydrolase-1" evidence="1">
    <location>
        <begin position="24"/>
        <end position="251"/>
    </location>
</feature>
<organism evidence="2 3">
    <name type="scientific">Sneathiella chinensis</name>
    <dbReference type="NCBI Taxonomy" id="349750"/>
    <lineage>
        <taxon>Bacteria</taxon>
        <taxon>Pseudomonadati</taxon>
        <taxon>Pseudomonadota</taxon>
        <taxon>Alphaproteobacteria</taxon>
        <taxon>Sneathiellales</taxon>
        <taxon>Sneathiellaceae</taxon>
        <taxon>Sneathiella</taxon>
    </lineage>
</organism>
<reference evidence="2" key="2">
    <citation type="submission" date="2023-01" db="EMBL/GenBank/DDBJ databases">
        <title>Draft genome sequence of Sneathiella chinensis strain NBRC 103408.</title>
        <authorList>
            <person name="Sun Q."/>
            <person name="Mori K."/>
        </authorList>
    </citation>
    <scope>NUCLEOTIDE SEQUENCE</scope>
    <source>
        <strain evidence="2">NBRC 103408</strain>
    </source>
</reference>
<dbReference type="GO" id="GO:0016787">
    <property type="term" value="F:hydrolase activity"/>
    <property type="evidence" value="ECO:0007669"/>
    <property type="project" value="UniProtKB-KW"/>
</dbReference>
<dbReference type="InterPro" id="IPR029058">
    <property type="entry name" value="AB_hydrolase_fold"/>
</dbReference>
<comment type="caution">
    <text evidence="2">The sequence shown here is derived from an EMBL/GenBank/DDBJ whole genome shotgun (WGS) entry which is preliminary data.</text>
</comment>
<evidence type="ECO:0000313" key="2">
    <source>
        <dbReference type="EMBL" id="GLQ06267.1"/>
    </source>
</evidence>
<dbReference type="Gene3D" id="3.40.50.1820">
    <property type="entry name" value="alpha/beta hydrolase"/>
    <property type="match status" value="1"/>
</dbReference>
<keyword evidence="2" id="KW-0378">Hydrolase</keyword>
<evidence type="ECO:0000313" key="3">
    <source>
        <dbReference type="Proteomes" id="UP001161409"/>
    </source>
</evidence>